<feature type="non-terminal residue" evidence="2">
    <location>
        <position position="121"/>
    </location>
</feature>
<feature type="compositionally biased region" description="Basic and acidic residues" evidence="1">
    <location>
        <begin position="28"/>
        <end position="38"/>
    </location>
</feature>
<dbReference type="AlphaFoldDB" id="A0AAV6FNT4"/>
<keyword evidence="3" id="KW-1185">Reference proteome</keyword>
<protein>
    <submittedName>
        <fullName evidence="2">Uncharacterized protein</fullName>
    </submittedName>
</protein>
<name>A0AAV6FNT4_9TELE</name>
<proteinExistence type="predicted"/>
<reference evidence="2" key="1">
    <citation type="submission" date="2020-10" db="EMBL/GenBank/DDBJ databases">
        <title>Chromosome-scale genome assembly of the Allis shad, Alosa alosa.</title>
        <authorList>
            <person name="Margot Z."/>
            <person name="Christophe K."/>
            <person name="Cabau C."/>
            <person name="Louis A."/>
            <person name="Berthelot C."/>
            <person name="Parey E."/>
            <person name="Roest Crollius H."/>
            <person name="Montfort J."/>
            <person name="Robinson-Rechavi M."/>
            <person name="Bucao C."/>
            <person name="Bouchez O."/>
            <person name="Gislard M."/>
            <person name="Lluch J."/>
            <person name="Milhes M."/>
            <person name="Lampietro C."/>
            <person name="Lopez Roques C."/>
            <person name="Donnadieu C."/>
            <person name="Braasch I."/>
            <person name="Desvignes T."/>
            <person name="Postlethwait J."/>
            <person name="Bobe J."/>
            <person name="Guiguen Y."/>
        </authorList>
    </citation>
    <scope>NUCLEOTIDE SEQUENCE</scope>
    <source>
        <strain evidence="2">M-15738</strain>
        <tissue evidence="2">Blood</tissue>
    </source>
</reference>
<gene>
    <name evidence="2" type="ORF">AALO_G00255540</name>
</gene>
<evidence type="ECO:0000313" key="3">
    <source>
        <dbReference type="Proteomes" id="UP000823561"/>
    </source>
</evidence>
<organism evidence="2 3">
    <name type="scientific">Alosa alosa</name>
    <name type="common">allis shad</name>
    <dbReference type="NCBI Taxonomy" id="278164"/>
    <lineage>
        <taxon>Eukaryota</taxon>
        <taxon>Metazoa</taxon>
        <taxon>Chordata</taxon>
        <taxon>Craniata</taxon>
        <taxon>Vertebrata</taxon>
        <taxon>Euteleostomi</taxon>
        <taxon>Actinopterygii</taxon>
        <taxon>Neopterygii</taxon>
        <taxon>Teleostei</taxon>
        <taxon>Clupei</taxon>
        <taxon>Clupeiformes</taxon>
        <taxon>Clupeoidei</taxon>
        <taxon>Clupeidae</taxon>
        <taxon>Alosa</taxon>
    </lineage>
</organism>
<dbReference type="Proteomes" id="UP000823561">
    <property type="component" value="Chromosome 20"/>
</dbReference>
<accession>A0AAV6FNT4</accession>
<feature type="compositionally biased region" description="Basic and acidic residues" evidence="1">
    <location>
        <begin position="1"/>
        <end position="21"/>
    </location>
</feature>
<comment type="caution">
    <text evidence="2">The sequence shown here is derived from an EMBL/GenBank/DDBJ whole genome shotgun (WGS) entry which is preliminary data.</text>
</comment>
<dbReference type="EMBL" id="JADWDJ010000020">
    <property type="protein sequence ID" value="KAG5264559.1"/>
    <property type="molecule type" value="Genomic_DNA"/>
</dbReference>
<evidence type="ECO:0000313" key="2">
    <source>
        <dbReference type="EMBL" id="KAG5264559.1"/>
    </source>
</evidence>
<feature type="region of interest" description="Disordered" evidence="1">
    <location>
        <begin position="1"/>
        <end position="55"/>
    </location>
</feature>
<evidence type="ECO:0000256" key="1">
    <source>
        <dbReference type="SAM" id="MobiDB-lite"/>
    </source>
</evidence>
<sequence length="121" mass="13518">MKSVSVRERERERVREGERGGGRRRTGKKEGEKDRKGGESPAITESQSRYPALPYTGSVQTSRLLSFAGPQLREERTVSRLCCEEEGSWNHRILICVIPRSVPVATAIRPSGDMLSSDDES</sequence>